<evidence type="ECO:0000313" key="10">
    <source>
        <dbReference type="Proteomes" id="UP000005439"/>
    </source>
</evidence>
<dbReference type="GO" id="GO:0010438">
    <property type="term" value="P:cellular response to sulfur starvation"/>
    <property type="evidence" value="ECO:0007669"/>
    <property type="project" value="TreeGrafter"/>
</dbReference>
<feature type="transmembrane region" description="Helical" evidence="7">
    <location>
        <begin position="230"/>
        <end position="249"/>
    </location>
</feature>
<sequence length="267" mass="28889">MGILNRPTSRRSVISRDTPVSWAVAVAGILLWQVVASLHWFPSVALPSPLRVAHDIWATTVYGYSGHTLPEDIAASLGRITVGFLAAVAVGVPVGFLMATYRGVFLAIDPWLQFFRPVPPLAYIPVLVIWFGIGELSKVLLIFFCTLPILILSTMGGVRAIPETRLRLAAVFGLTPWQRFFGIVLPSVLPDIFTGMRVGIGIAWTCLVAAEMIAAQSGLGAMIEIAGGELRTGVVFVGIVFIGLIGYAMEVVLRTIERRVVFWTGKG</sequence>
<proteinExistence type="inferred from homology"/>
<dbReference type="EMBL" id="CP003179">
    <property type="protein sequence ID" value="AEW06708.1"/>
    <property type="molecule type" value="Genomic_DNA"/>
</dbReference>
<feature type="transmembrane region" description="Helical" evidence="7">
    <location>
        <begin position="80"/>
        <end position="101"/>
    </location>
</feature>
<feature type="transmembrane region" description="Helical" evidence="7">
    <location>
        <begin position="113"/>
        <end position="133"/>
    </location>
</feature>
<evidence type="ECO:0000256" key="6">
    <source>
        <dbReference type="ARBA" id="ARBA00023136"/>
    </source>
</evidence>
<dbReference type="HOGENOM" id="CLU_046113_1_0_9"/>
<reference evidence="10" key="1">
    <citation type="submission" date="2011-12" db="EMBL/GenBank/DDBJ databases">
        <title>The complete genome of chromosome of Sulfobacillus acidophilus DSM 10332.</title>
        <authorList>
            <person name="Lucas S."/>
            <person name="Han J."/>
            <person name="Lapidus A."/>
            <person name="Bruce D."/>
            <person name="Goodwin L."/>
            <person name="Pitluck S."/>
            <person name="Peters L."/>
            <person name="Kyrpides N."/>
            <person name="Mavromatis K."/>
            <person name="Ivanova N."/>
            <person name="Mikhailova N."/>
            <person name="Chertkov O."/>
            <person name="Saunders E."/>
            <person name="Detter J.C."/>
            <person name="Tapia R."/>
            <person name="Han C."/>
            <person name="Land M."/>
            <person name="Hauser L."/>
            <person name="Markowitz V."/>
            <person name="Cheng J.-F."/>
            <person name="Hugenholtz P."/>
            <person name="Woyke T."/>
            <person name="Wu D."/>
            <person name="Pukall R."/>
            <person name="Gehrich-Schroeter G."/>
            <person name="Schneider S."/>
            <person name="Klenk H.-P."/>
            <person name="Eisen J.A."/>
        </authorList>
    </citation>
    <scope>NUCLEOTIDE SEQUENCE [LARGE SCALE GENOMIC DNA]</scope>
    <source>
        <strain evidence="10">ATCC 700253 / DSM 10332 / NAL</strain>
    </source>
</reference>
<gene>
    <name evidence="9" type="ordered locus">Sulac_3262</name>
</gene>
<feature type="transmembrane region" description="Helical" evidence="7">
    <location>
        <begin position="139"/>
        <end position="161"/>
    </location>
</feature>
<dbReference type="Pfam" id="PF00528">
    <property type="entry name" value="BPD_transp_1"/>
    <property type="match status" value="1"/>
</dbReference>
<dbReference type="STRING" id="679936.Sulac_3262"/>
<comment type="similarity">
    <text evidence="7">Belongs to the binding-protein-dependent transport system permease family.</text>
</comment>
<evidence type="ECO:0000313" key="9">
    <source>
        <dbReference type="EMBL" id="AEW06708.1"/>
    </source>
</evidence>
<keyword evidence="3" id="KW-1003">Cell membrane</keyword>
<evidence type="ECO:0000256" key="7">
    <source>
        <dbReference type="RuleBase" id="RU363032"/>
    </source>
</evidence>
<accession>G8TSL6</accession>
<evidence type="ECO:0000256" key="4">
    <source>
        <dbReference type="ARBA" id="ARBA00022692"/>
    </source>
</evidence>
<dbReference type="AlphaFoldDB" id="G8TSL6"/>
<feature type="transmembrane region" description="Helical" evidence="7">
    <location>
        <begin position="201"/>
        <end position="223"/>
    </location>
</feature>
<comment type="subcellular location">
    <subcellularLocation>
        <location evidence="1 7">Cell membrane</location>
        <topology evidence="1 7">Multi-pass membrane protein</topology>
    </subcellularLocation>
</comment>
<name>G8TSL6_SULAD</name>
<keyword evidence="4 7" id="KW-0812">Transmembrane</keyword>
<dbReference type="SUPFAM" id="SSF161098">
    <property type="entry name" value="MetI-like"/>
    <property type="match status" value="1"/>
</dbReference>
<dbReference type="KEGG" id="sap:Sulac_3262"/>
<protein>
    <submittedName>
        <fullName evidence="9">ABC-type transporter, integral membrane subunit</fullName>
    </submittedName>
</protein>
<feature type="transmembrane region" description="Helical" evidence="7">
    <location>
        <begin position="20"/>
        <end position="41"/>
    </location>
</feature>
<dbReference type="Proteomes" id="UP000005439">
    <property type="component" value="Chromosome"/>
</dbReference>
<keyword evidence="10" id="KW-1185">Reference proteome</keyword>
<dbReference type="GO" id="GO:0042918">
    <property type="term" value="P:alkanesulfonate transmembrane transport"/>
    <property type="evidence" value="ECO:0007669"/>
    <property type="project" value="UniProtKB-ARBA"/>
</dbReference>
<keyword evidence="5 7" id="KW-1133">Transmembrane helix</keyword>
<keyword evidence="2 7" id="KW-0813">Transport</keyword>
<evidence type="ECO:0000259" key="8">
    <source>
        <dbReference type="PROSITE" id="PS50928"/>
    </source>
</evidence>
<evidence type="ECO:0000256" key="5">
    <source>
        <dbReference type="ARBA" id="ARBA00022989"/>
    </source>
</evidence>
<dbReference type="FunFam" id="1.10.3720.10:FF:000003">
    <property type="entry name" value="Aliphatic sulfonate ABC transporter permease"/>
    <property type="match status" value="1"/>
</dbReference>
<organism evidence="9 10">
    <name type="scientific">Sulfobacillus acidophilus (strain ATCC 700253 / DSM 10332 / NAL)</name>
    <dbReference type="NCBI Taxonomy" id="679936"/>
    <lineage>
        <taxon>Bacteria</taxon>
        <taxon>Bacillati</taxon>
        <taxon>Bacillota</taxon>
        <taxon>Clostridia</taxon>
        <taxon>Eubacteriales</taxon>
        <taxon>Clostridiales Family XVII. Incertae Sedis</taxon>
        <taxon>Sulfobacillus</taxon>
    </lineage>
</organism>
<keyword evidence="6 7" id="KW-0472">Membrane</keyword>
<dbReference type="PATRIC" id="fig|679936.5.peg.3373"/>
<dbReference type="InterPro" id="IPR035906">
    <property type="entry name" value="MetI-like_sf"/>
</dbReference>
<feature type="transmembrane region" description="Helical" evidence="7">
    <location>
        <begin position="168"/>
        <end position="189"/>
    </location>
</feature>
<dbReference type="InterPro" id="IPR000515">
    <property type="entry name" value="MetI-like"/>
</dbReference>
<dbReference type="PANTHER" id="PTHR30151:SF25">
    <property type="entry name" value="TAURINE TRANSPORT SYSTEM PERMEASE PROTEIN TAUC"/>
    <property type="match status" value="1"/>
</dbReference>
<dbReference type="PANTHER" id="PTHR30151">
    <property type="entry name" value="ALKANE SULFONATE ABC TRANSPORTER-RELATED, MEMBRANE SUBUNIT"/>
    <property type="match status" value="1"/>
</dbReference>
<feature type="domain" description="ABC transmembrane type-1" evidence="8">
    <location>
        <begin position="73"/>
        <end position="253"/>
    </location>
</feature>
<dbReference type="GO" id="GO:0005886">
    <property type="term" value="C:plasma membrane"/>
    <property type="evidence" value="ECO:0007669"/>
    <property type="project" value="UniProtKB-SubCell"/>
</dbReference>
<evidence type="ECO:0000256" key="1">
    <source>
        <dbReference type="ARBA" id="ARBA00004651"/>
    </source>
</evidence>
<dbReference type="Gene3D" id="1.10.3720.10">
    <property type="entry name" value="MetI-like"/>
    <property type="match status" value="1"/>
</dbReference>
<evidence type="ECO:0000256" key="3">
    <source>
        <dbReference type="ARBA" id="ARBA00022475"/>
    </source>
</evidence>
<evidence type="ECO:0000256" key="2">
    <source>
        <dbReference type="ARBA" id="ARBA00022448"/>
    </source>
</evidence>
<reference evidence="9 10" key="2">
    <citation type="journal article" date="2012" name="Stand. Genomic Sci.">
        <title>Complete genome sequence of the moderately thermophilic mineral-sulfide-oxidizing firmicute Sulfobacillus acidophilus type strain (NAL(T)).</title>
        <authorList>
            <person name="Anderson I."/>
            <person name="Chertkov O."/>
            <person name="Chen A."/>
            <person name="Saunders E."/>
            <person name="Lapidus A."/>
            <person name="Nolan M."/>
            <person name="Lucas S."/>
            <person name="Hammon N."/>
            <person name="Deshpande S."/>
            <person name="Cheng J.F."/>
            <person name="Han C."/>
            <person name="Tapia R."/>
            <person name="Goodwin L.A."/>
            <person name="Pitluck S."/>
            <person name="Liolios K."/>
            <person name="Pagani I."/>
            <person name="Ivanova N."/>
            <person name="Mikhailova N."/>
            <person name="Pati A."/>
            <person name="Palaniappan K."/>
            <person name="Land M."/>
            <person name="Pan C."/>
            <person name="Rohde M."/>
            <person name="Pukall R."/>
            <person name="Goker M."/>
            <person name="Detter J.C."/>
            <person name="Woyke T."/>
            <person name="Bristow J."/>
            <person name="Eisen J.A."/>
            <person name="Markowitz V."/>
            <person name="Hugenholtz P."/>
            <person name="Kyrpides N.C."/>
            <person name="Klenk H.P."/>
            <person name="Mavromatis K."/>
        </authorList>
    </citation>
    <scope>NUCLEOTIDE SEQUENCE [LARGE SCALE GENOMIC DNA]</scope>
    <source>
        <strain evidence="10">ATCC 700253 / DSM 10332 / NAL</strain>
    </source>
</reference>
<dbReference type="PROSITE" id="PS50928">
    <property type="entry name" value="ABC_TM1"/>
    <property type="match status" value="1"/>
</dbReference>
<dbReference type="CDD" id="cd06261">
    <property type="entry name" value="TM_PBP2"/>
    <property type="match status" value="1"/>
</dbReference>